<comment type="pathway">
    <text evidence="2 13">Glycolipid biosynthesis; lipid IV(A) biosynthesis; lipid IV(A) from (3R)-3-hydroxytetradecanoyl-[acyl-carrier-protein] and UDP-N-acetyl-alpha-D-glucosamine: step 6/6.</text>
</comment>
<evidence type="ECO:0000256" key="4">
    <source>
        <dbReference type="ARBA" id="ARBA00016436"/>
    </source>
</evidence>
<comment type="function">
    <text evidence="1 13">Transfers the gamma-phosphate of ATP to the 4'-position of a tetraacyldisaccharide 1-phosphate intermediate (termed DS-1-P) to form tetraacyldisaccharide 1,4'-bis-phosphate (lipid IVA).</text>
</comment>
<evidence type="ECO:0000256" key="10">
    <source>
        <dbReference type="ARBA" id="ARBA00022840"/>
    </source>
</evidence>
<keyword evidence="14" id="KW-1133">Transmembrane helix</keyword>
<dbReference type="GO" id="GO:0009245">
    <property type="term" value="P:lipid A biosynthetic process"/>
    <property type="evidence" value="ECO:0007669"/>
    <property type="project" value="UniProtKB-UniRule"/>
</dbReference>
<keyword evidence="7 13" id="KW-0808">Transferase</keyword>
<evidence type="ECO:0000256" key="3">
    <source>
        <dbReference type="ARBA" id="ARBA00012071"/>
    </source>
</evidence>
<keyword evidence="8 13" id="KW-0547">Nucleotide-binding</keyword>
<proteinExistence type="inferred from homology"/>
<dbReference type="SUPFAM" id="SSF52540">
    <property type="entry name" value="P-loop containing nucleoside triphosphate hydrolases"/>
    <property type="match status" value="1"/>
</dbReference>
<dbReference type="HAMAP" id="MF_00409">
    <property type="entry name" value="LpxK"/>
    <property type="match status" value="1"/>
</dbReference>
<keyword evidence="10 13" id="KW-0067">ATP-binding</keyword>
<dbReference type="EMBL" id="CADCXN010000076">
    <property type="protein sequence ID" value="CAA9891619.1"/>
    <property type="molecule type" value="Genomic_DNA"/>
</dbReference>
<feature type="transmembrane region" description="Helical" evidence="14">
    <location>
        <begin position="21"/>
        <end position="41"/>
    </location>
</feature>
<keyword evidence="14" id="KW-0472">Membrane</keyword>
<dbReference type="RefSeq" id="WP_174626464.1">
    <property type="nucleotide sequence ID" value="NZ_CADCXN010000076.1"/>
</dbReference>
<evidence type="ECO:0000256" key="7">
    <source>
        <dbReference type="ARBA" id="ARBA00022679"/>
    </source>
</evidence>
<evidence type="ECO:0000256" key="2">
    <source>
        <dbReference type="ARBA" id="ARBA00004870"/>
    </source>
</evidence>
<keyword evidence="16" id="KW-1185">Reference proteome</keyword>
<name>A0A8S0WQT6_9GAMM</name>
<evidence type="ECO:0000256" key="13">
    <source>
        <dbReference type="HAMAP-Rule" id="MF_00409"/>
    </source>
</evidence>
<keyword evidence="6 13" id="KW-0441">Lipid A biosynthesis</keyword>
<evidence type="ECO:0000256" key="14">
    <source>
        <dbReference type="SAM" id="Phobius"/>
    </source>
</evidence>
<comment type="similarity">
    <text evidence="13">Belongs to the LpxK family.</text>
</comment>
<dbReference type="EC" id="2.7.1.130" evidence="3 13"/>
<gene>
    <name evidence="13 15" type="primary">lpxK</name>
    <name evidence="15" type="ORF">METHB2_460012</name>
</gene>
<dbReference type="InterPro" id="IPR003758">
    <property type="entry name" value="LpxK"/>
</dbReference>
<organism evidence="15 16">
    <name type="scientific">Candidatus Methylobacter favarea</name>
    <dbReference type="NCBI Taxonomy" id="2707345"/>
    <lineage>
        <taxon>Bacteria</taxon>
        <taxon>Pseudomonadati</taxon>
        <taxon>Pseudomonadota</taxon>
        <taxon>Gammaproteobacteria</taxon>
        <taxon>Methylococcales</taxon>
        <taxon>Methylococcaceae</taxon>
        <taxon>Methylobacter</taxon>
    </lineage>
</organism>
<keyword evidence="11 13" id="KW-0443">Lipid metabolism</keyword>
<accession>A0A8S0WQT6</accession>
<dbReference type="GO" id="GO:0005524">
    <property type="term" value="F:ATP binding"/>
    <property type="evidence" value="ECO:0007669"/>
    <property type="project" value="UniProtKB-UniRule"/>
</dbReference>
<dbReference type="GO" id="GO:0009029">
    <property type="term" value="F:lipid-A 4'-kinase activity"/>
    <property type="evidence" value="ECO:0007669"/>
    <property type="project" value="UniProtKB-UniRule"/>
</dbReference>
<dbReference type="InterPro" id="IPR027417">
    <property type="entry name" value="P-loop_NTPase"/>
</dbReference>
<reference evidence="15 16" key="1">
    <citation type="submission" date="2020-02" db="EMBL/GenBank/DDBJ databases">
        <authorList>
            <person name="Hogendoorn C."/>
        </authorList>
    </citation>
    <scope>NUCLEOTIDE SEQUENCE [LARGE SCALE GENOMIC DNA]</scope>
    <source>
        <strain evidence="15">METHB21</strain>
    </source>
</reference>
<evidence type="ECO:0000256" key="8">
    <source>
        <dbReference type="ARBA" id="ARBA00022741"/>
    </source>
</evidence>
<comment type="catalytic activity">
    <reaction evidence="13">
        <text>a lipid A disaccharide + ATP = a lipid IVA + ADP + H(+)</text>
        <dbReference type="Rhea" id="RHEA:67840"/>
        <dbReference type="ChEBI" id="CHEBI:15378"/>
        <dbReference type="ChEBI" id="CHEBI:30616"/>
        <dbReference type="ChEBI" id="CHEBI:176343"/>
        <dbReference type="ChEBI" id="CHEBI:176425"/>
        <dbReference type="ChEBI" id="CHEBI:456216"/>
        <dbReference type="EC" id="2.7.1.130"/>
    </reaction>
</comment>
<evidence type="ECO:0000256" key="11">
    <source>
        <dbReference type="ARBA" id="ARBA00023098"/>
    </source>
</evidence>
<keyword evidence="14" id="KW-0812">Transmembrane</keyword>
<dbReference type="GO" id="GO:0009244">
    <property type="term" value="P:lipopolysaccharide core region biosynthetic process"/>
    <property type="evidence" value="ECO:0007669"/>
    <property type="project" value="TreeGrafter"/>
</dbReference>
<dbReference type="Pfam" id="PF02606">
    <property type="entry name" value="LpxK"/>
    <property type="match status" value="1"/>
</dbReference>
<evidence type="ECO:0000256" key="6">
    <source>
        <dbReference type="ARBA" id="ARBA00022556"/>
    </source>
</evidence>
<dbReference type="GO" id="GO:0005886">
    <property type="term" value="C:plasma membrane"/>
    <property type="evidence" value="ECO:0007669"/>
    <property type="project" value="TreeGrafter"/>
</dbReference>
<evidence type="ECO:0000313" key="16">
    <source>
        <dbReference type="Proteomes" id="UP000494216"/>
    </source>
</evidence>
<evidence type="ECO:0000313" key="15">
    <source>
        <dbReference type="EMBL" id="CAA9891619.1"/>
    </source>
</evidence>
<protein>
    <recommendedName>
        <fullName evidence="4 13">Tetraacyldisaccharide 4'-kinase</fullName>
        <ecNumber evidence="3 13">2.7.1.130</ecNumber>
    </recommendedName>
    <alternativeName>
        <fullName evidence="12 13">Lipid A 4'-kinase</fullName>
    </alternativeName>
</protein>
<dbReference type="NCBIfam" id="TIGR00682">
    <property type="entry name" value="lpxK"/>
    <property type="match status" value="1"/>
</dbReference>
<comment type="caution">
    <text evidence="15">The sequence shown here is derived from an EMBL/GenBank/DDBJ whole genome shotgun (WGS) entry which is preliminary data.</text>
</comment>
<dbReference type="PANTHER" id="PTHR42724">
    <property type="entry name" value="TETRAACYLDISACCHARIDE 4'-KINASE"/>
    <property type="match status" value="1"/>
</dbReference>
<feature type="binding site" evidence="13">
    <location>
        <begin position="62"/>
        <end position="69"/>
    </location>
    <ligand>
        <name>ATP</name>
        <dbReference type="ChEBI" id="CHEBI:30616"/>
    </ligand>
</feature>
<evidence type="ECO:0000256" key="5">
    <source>
        <dbReference type="ARBA" id="ARBA00022516"/>
    </source>
</evidence>
<dbReference type="PANTHER" id="PTHR42724:SF1">
    <property type="entry name" value="TETRAACYLDISACCHARIDE 4'-KINASE, MITOCHONDRIAL-RELATED"/>
    <property type="match status" value="1"/>
</dbReference>
<evidence type="ECO:0000256" key="9">
    <source>
        <dbReference type="ARBA" id="ARBA00022777"/>
    </source>
</evidence>
<dbReference type="AlphaFoldDB" id="A0A8S0WQT6"/>
<feature type="transmembrane region" description="Helical" evidence="14">
    <location>
        <begin position="53"/>
        <end position="76"/>
    </location>
</feature>
<evidence type="ECO:0000256" key="1">
    <source>
        <dbReference type="ARBA" id="ARBA00002274"/>
    </source>
</evidence>
<keyword evidence="5 13" id="KW-0444">Lipid biosynthesis</keyword>
<sequence>MKTRLARWLVNSWYKDSVIGRLLIPLGVVFSIAVRLRQFLYSLGVLKKHTVPVPVIVIGNITVGGTGKTPLIIWLARLLEKTGYRPGIISRGYGGRSEVWPQWVTANSDVKRVGDEALLIAEQTGCPMVVSPMRVDATRMLQRHTDCNVLLSDDGLQHYALHRDIEIAVIDGEKRFGNGRCLPAGPLREPINRLQSVDFIVVNGKKLEENEFSMTITGDSAINLVTGEQKPWQQFIGIKCHALAGIGHPDRFFKMLKTAGLSCTNHSFPDHHPFQSHDIEFNDDKPVLMTEKDAVKCSAFAGNRHWYIPVKAVPEPGFSEQLLALLREKYDR</sequence>
<evidence type="ECO:0000256" key="12">
    <source>
        <dbReference type="ARBA" id="ARBA00029757"/>
    </source>
</evidence>
<dbReference type="Proteomes" id="UP000494216">
    <property type="component" value="Unassembled WGS sequence"/>
</dbReference>
<keyword evidence="9 13" id="KW-0418">Kinase</keyword>